<evidence type="ECO:0000256" key="7">
    <source>
        <dbReference type="ARBA" id="ARBA00022796"/>
    </source>
</evidence>
<keyword evidence="4 14" id="KW-0812">Transmembrane</keyword>
<evidence type="ECO:0000313" key="17">
    <source>
        <dbReference type="EMBL" id="AVM42189.1"/>
    </source>
</evidence>
<evidence type="ECO:0000256" key="14">
    <source>
        <dbReference type="RuleBase" id="RU362081"/>
    </source>
</evidence>
<evidence type="ECO:0000256" key="12">
    <source>
        <dbReference type="ARBA" id="ARBA00023136"/>
    </source>
</evidence>
<dbReference type="GO" id="GO:0012505">
    <property type="term" value="C:endomembrane system"/>
    <property type="evidence" value="ECO:0007669"/>
    <property type="project" value="UniProtKB-SubCell"/>
</dbReference>
<dbReference type="Gene3D" id="3.40.50.1000">
    <property type="entry name" value="HAD superfamily/HAD-like"/>
    <property type="match status" value="1"/>
</dbReference>
<dbReference type="PROSITE" id="PS00154">
    <property type="entry name" value="ATPASE_E1_E2"/>
    <property type="match status" value="1"/>
</dbReference>
<evidence type="ECO:0000256" key="6">
    <source>
        <dbReference type="ARBA" id="ARBA00022741"/>
    </source>
</evidence>
<keyword evidence="8 14" id="KW-0067">ATP-binding</keyword>
<evidence type="ECO:0000256" key="4">
    <source>
        <dbReference type="ARBA" id="ARBA00022692"/>
    </source>
</evidence>
<dbReference type="SFLD" id="SFLDG00002">
    <property type="entry name" value="C1.7:_P-type_atpase_like"/>
    <property type="match status" value="1"/>
</dbReference>
<dbReference type="GO" id="GO:0005507">
    <property type="term" value="F:copper ion binding"/>
    <property type="evidence" value="ECO:0007669"/>
    <property type="project" value="TreeGrafter"/>
</dbReference>
<feature type="transmembrane region" description="Helical" evidence="14">
    <location>
        <begin position="340"/>
        <end position="364"/>
    </location>
</feature>
<evidence type="ECO:0000256" key="13">
    <source>
        <dbReference type="ARBA" id="ARBA00049289"/>
    </source>
</evidence>
<evidence type="ECO:0000256" key="5">
    <source>
        <dbReference type="ARBA" id="ARBA00022723"/>
    </source>
</evidence>
<feature type="transmembrane region" description="Helical" evidence="14">
    <location>
        <begin position="93"/>
        <end position="114"/>
    </location>
</feature>
<proteinExistence type="inferred from homology"/>
<evidence type="ECO:0000256" key="8">
    <source>
        <dbReference type="ARBA" id="ARBA00022840"/>
    </source>
</evidence>
<evidence type="ECO:0000256" key="9">
    <source>
        <dbReference type="ARBA" id="ARBA00022967"/>
    </source>
</evidence>
<dbReference type="NCBIfam" id="TIGR01494">
    <property type="entry name" value="ATPase_P-type"/>
    <property type="match status" value="1"/>
</dbReference>
<organism evidence="17 18">
    <name type="scientific">Fastidiosipila sanguinis</name>
    <dbReference type="NCBI Taxonomy" id="236753"/>
    <lineage>
        <taxon>Bacteria</taxon>
        <taxon>Bacillati</taxon>
        <taxon>Bacillota</taxon>
        <taxon>Clostridia</taxon>
        <taxon>Eubacteriales</taxon>
        <taxon>Oscillospiraceae</taxon>
        <taxon>Fastidiosipila</taxon>
    </lineage>
</organism>
<dbReference type="InterPro" id="IPR059000">
    <property type="entry name" value="ATPase_P-type_domA"/>
</dbReference>
<dbReference type="InterPro" id="IPR023214">
    <property type="entry name" value="HAD_sf"/>
</dbReference>
<dbReference type="InterPro" id="IPR027256">
    <property type="entry name" value="P-typ_ATPase_IB"/>
</dbReference>
<dbReference type="PANTHER" id="PTHR43520">
    <property type="entry name" value="ATP7, ISOFORM B"/>
    <property type="match status" value="1"/>
</dbReference>
<evidence type="ECO:0000256" key="2">
    <source>
        <dbReference type="ARBA" id="ARBA00006024"/>
    </source>
</evidence>
<feature type="transmembrane region" description="Helical" evidence="14">
    <location>
        <begin position="677"/>
        <end position="696"/>
    </location>
</feature>
<accession>A0A2S0KMG6</accession>
<dbReference type="SUPFAM" id="SSF81653">
    <property type="entry name" value="Calcium ATPase, transduction domain A"/>
    <property type="match status" value="1"/>
</dbReference>
<dbReference type="KEGG" id="fsa:C5Q98_02610"/>
<name>A0A2S0KMG6_9FIRM</name>
<evidence type="ECO:0000256" key="3">
    <source>
        <dbReference type="ARBA" id="ARBA00012517"/>
    </source>
</evidence>
<feature type="transmembrane region" description="Helical" evidence="14">
    <location>
        <begin position="315"/>
        <end position="334"/>
    </location>
</feature>
<feature type="transmembrane region" description="Helical" evidence="14">
    <location>
        <begin position="63"/>
        <end position="81"/>
    </location>
</feature>
<comment type="similarity">
    <text evidence="2 14">Belongs to the cation transport ATPase (P-type) (TC 3.A.3) family. Type IB subfamily.</text>
</comment>
<dbReference type="GO" id="GO:0043682">
    <property type="term" value="F:P-type divalent copper transporter activity"/>
    <property type="evidence" value="ECO:0007669"/>
    <property type="project" value="TreeGrafter"/>
</dbReference>
<evidence type="ECO:0000256" key="11">
    <source>
        <dbReference type="ARBA" id="ARBA00023008"/>
    </source>
</evidence>
<dbReference type="Gene3D" id="2.70.150.10">
    <property type="entry name" value="Calcium-transporting ATPase, cytoplasmic transduction domain A"/>
    <property type="match status" value="1"/>
</dbReference>
<dbReference type="InterPro" id="IPR023299">
    <property type="entry name" value="ATPase_P-typ_cyto_dom_N"/>
</dbReference>
<keyword evidence="7" id="KW-0406">Ion transport</keyword>
<keyword evidence="11" id="KW-0186">Copper</keyword>
<dbReference type="PANTHER" id="PTHR43520:SF8">
    <property type="entry name" value="P-TYPE CU(+) TRANSPORTER"/>
    <property type="match status" value="1"/>
</dbReference>
<feature type="transmembrane region" description="Helical" evidence="14">
    <location>
        <begin position="160"/>
        <end position="177"/>
    </location>
</feature>
<comment type="catalytic activity">
    <reaction evidence="13">
        <text>Cu(+)(in) + ATP + H2O = Cu(+)(out) + ADP + phosphate + H(+)</text>
        <dbReference type="Rhea" id="RHEA:25792"/>
        <dbReference type="ChEBI" id="CHEBI:15377"/>
        <dbReference type="ChEBI" id="CHEBI:15378"/>
        <dbReference type="ChEBI" id="CHEBI:30616"/>
        <dbReference type="ChEBI" id="CHEBI:43474"/>
        <dbReference type="ChEBI" id="CHEBI:49552"/>
        <dbReference type="ChEBI" id="CHEBI:456216"/>
        <dbReference type="EC" id="7.2.2.8"/>
    </reaction>
</comment>
<evidence type="ECO:0000259" key="16">
    <source>
        <dbReference type="Pfam" id="PF00122"/>
    </source>
</evidence>
<dbReference type="Pfam" id="PF00122">
    <property type="entry name" value="E1-E2_ATPase"/>
    <property type="match status" value="1"/>
</dbReference>
<dbReference type="GO" id="GO:0140581">
    <property type="term" value="F:P-type monovalent copper transporter activity"/>
    <property type="evidence" value="ECO:0007669"/>
    <property type="project" value="UniProtKB-EC"/>
</dbReference>
<keyword evidence="14" id="KW-1003">Cell membrane</keyword>
<feature type="compositionally biased region" description="Basic residues" evidence="15">
    <location>
        <begin position="39"/>
        <end position="55"/>
    </location>
</feature>
<dbReference type="InterPro" id="IPR044492">
    <property type="entry name" value="P_typ_ATPase_HD_dom"/>
</dbReference>
<protein>
    <recommendedName>
        <fullName evidence="3">P-type Cu(+) transporter</fullName>
        <ecNumber evidence="3">7.2.2.8</ecNumber>
    </recommendedName>
</protein>
<feature type="domain" description="P-type ATPase A" evidence="16">
    <location>
        <begin position="194"/>
        <end position="295"/>
    </location>
</feature>
<dbReference type="Gene3D" id="3.40.1110.10">
    <property type="entry name" value="Calcium-transporting ATPase, cytoplasmic domain N"/>
    <property type="match status" value="1"/>
</dbReference>
<keyword evidence="7" id="KW-0813">Transport</keyword>
<dbReference type="SFLD" id="SFLDS00003">
    <property type="entry name" value="Haloacid_Dehalogenase"/>
    <property type="match status" value="1"/>
</dbReference>
<evidence type="ECO:0000256" key="1">
    <source>
        <dbReference type="ARBA" id="ARBA00004127"/>
    </source>
</evidence>
<dbReference type="SFLD" id="SFLDF00027">
    <property type="entry name" value="p-type_atpase"/>
    <property type="match status" value="1"/>
</dbReference>
<gene>
    <name evidence="17" type="ORF">C5Q98_02610</name>
</gene>
<dbReference type="OrthoDB" id="9813266at2"/>
<dbReference type="GO" id="GO:0055070">
    <property type="term" value="P:copper ion homeostasis"/>
    <property type="evidence" value="ECO:0007669"/>
    <property type="project" value="TreeGrafter"/>
</dbReference>
<dbReference type="SUPFAM" id="SSF56784">
    <property type="entry name" value="HAD-like"/>
    <property type="match status" value="1"/>
</dbReference>
<dbReference type="InterPro" id="IPR008250">
    <property type="entry name" value="ATPase_P-typ_transduc_dom_A_sf"/>
</dbReference>
<evidence type="ECO:0000256" key="15">
    <source>
        <dbReference type="SAM" id="MobiDB-lite"/>
    </source>
</evidence>
<dbReference type="GO" id="GO:0016887">
    <property type="term" value="F:ATP hydrolysis activity"/>
    <property type="evidence" value="ECO:0007669"/>
    <property type="project" value="InterPro"/>
</dbReference>
<dbReference type="Pfam" id="PF00702">
    <property type="entry name" value="Hydrolase"/>
    <property type="match status" value="1"/>
</dbReference>
<keyword evidence="7" id="KW-0187">Copper transport</keyword>
<dbReference type="GO" id="GO:0005524">
    <property type="term" value="F:ATP binding"/>
    <property type="evidence" value="ECO:0007669"/>
    <property type="project" value="UniProtKB-UniRule"/>
</dbReference>
<keyword evidence="6 14" id="KW-0547">Nucleotide-binding</keyword>
<reference evidence="18" key="1">
    <citation type="submission" date="2018-02" db="EMBL/GenBank/DDBJ databases">
        <authorList>
            <person name="Holder M.E."/>
            <person name="Ajami N.J."/>
            <person name="Petrosino J.F."/>
        </authorList>
    </citation>
    <scope>NUCLEOTIDE SEQUENCE [LARGE SCALE GENOMIC DNA]</scope>
    <source>
        <strain evidence="18">CCUG 47711</strain>
    </source>
</reference>
<sequence>MKHFSNTQEDTAKHANAKHNEHINHDHHANHTDHDQHNHHNHHNHHDHHDHHDHSHHGNFKQLFLISLIPGILLMLISPMMGMKLPFQLTFPYSDILAIVLATLLLFIGGKPFFSGLISEFKQKFPGMMSLVSLGLSVSYIYSVFAVILRYTSNVEVMDFFFEFASLILIMLLGHWLEMKAVGKAGNAEDSLLELLPKSARLVQNDNTIKKINISDIQVGDILEVQSGEGIPADAKIIEGETRINEALLTGESKSVYKTIGDQVIAGSTNGDNRIKIQVNSEQDKSYIYQIKNLLKEAQKQGSRGENSANKISGYLFYISIFAASVSLIAWSFVADFPTGIMYMVTTLVIACPHALGLAIPLVMAKSSSLGAKHGILLKNREAYNIAEKSNVIVLDKTGTLTDGKFKIMDLEILNDNYNETEIYGLLAGIESGSSHPIAQAIIKYAEDNNIKVAQFDSSEIIKGKGVTGKYKNSNYELISLNSFKDNLYDESLELSNDEAYTSSVLTKDNEAIAIISLGDQIKESSYSLIKSLKENDLEIIMATGDNEAVAKSVADKLGIKYLAQQTPEDKYALIQKLQSEGKKVIMLGDGVNDAPALKLADLGVAIGTGTKVALDSADVILLNSEPNDLESFIKLSHNTQRKVKQNLFWGAGYNFIAIPLAAGALAWAGITITPAIGAILMSLSTIIVAINAMSLDLE</sequence>
<dbReference type="NCBIfam" id="TIGR01525">
    <property type="entry name" value="ATPase-IB_hvy"/>
    <property type="match status" value="1"/>
</dbReference>
<dbReference type="EMBL" id="CP027226">
    <property type="protein sequence ID" value="AVM42189.1"/>
    <property type="molecule type" value="Genomic_DNA"/>
</dbReference>
<keyword evidence="18" id="KW-1185">Reference proteome</keyword>
<evidence type="ECO:0000256" key="10">
    <source>
        <dbReference type="ARBA" id="ARBA00022989"/>
    </source>
</evidence>
<dbReference type="SUPFAM" id="SSF81665">
    <property type="entry name" value="Calcium ATPase, transmembrane domain M"/>
    <property type="match status" value="1"/>
</dbReference>
<keyword evidence="5 14" id="KW-0479">Metal-binding</keyword>
<dbReference type="RefSeq" id="WP_106012174.1">
    <property type="nucleotide sequence ID" value="NZ_CP027226.1"/>
</dbReference>
<dbReference type="InterPro" id="IPR018303">
    <property type="entry name" value="ATPase_P-typ_P_site"/>
</dbReference>
<dbReference type="InterPro" id="IPR001757">
    <property type="entry name" value="P_typ_ATPase"/>
</dbReference>
<dbReference type="NCBIfam" id="TIGR01511">
    <property type="entry name" value="ATPase-IB1_Cu"/>
    <property type="match status" value="1"/>
</dbReference>
<keyword evidence="10 14" id="KW-1133">Transmembrane helix</keyword>
<dbReference type="AlphaFoldDB" id="A0A2S0KMG6"/>
<evidence type="ECO:0000313" key="18">
    <source>
        <dbReference type="Proteomes" id="UP000237947"/>
    </source>
</evidence>
<dbReference type="Proteomes" id="UP000237947">
    <property type="component" value="Chromosome"/>
</dbReference>
<feature type="transmembrane region" description="Helical" evidence="14">
    <location>
        <begin position="648"/>
        <end position="671"/>
    </location>
</feature>
<comment type="subcellular location">
    <subcellularLocation>
        <location evidence="14">Cell membrane</location>
    </subcellularLocation>
    <subcellularLocation>
        <location evidence="1">Endomembrane system</location>
        <topology evidence="1">Multi-pass membrane protein</topology>
    </subcellularLocation>
</comment>
<keyword evidence="12 14" id="KW-0472">Membrane</keyword>
<dbReference type="InterPro" id="IPR036412">
    <property type="entry name" value="HAD-like_sf"/>
</dbReference>
<dbReference type="PRINTS" id="PR00120">
    <property type="entry name" value="HATPASE"/>
</dbReference>
<feature type="transmembrane region" description="Helical" evidence="14">
    <location>
        <begin position="126"/>
        <end position="148"/>
    </location>
</feature>
<feature type="compositionally biased region" description="Basic and acidic residues" evidence="15">
    <location>
        <begin position="25"/>
        <end position="38"/>
    </location>
</feature>
<dbReference type="GO" id="GO:0005886">
    <property type="term" value="C:plasma membrane"/>
    <property type="evidence" value="ECO:0007669"/>
    <property type="project" value="UniProtKB-SubCell"/>
</dbReference>
<feature type="region of interest" description="Disordered" evidence="15">
    <location>
        <begin position="25"/>
        <end position="55"/>
    </location>
</feature>
<dbReference type="EC" id="7.2.2.8" evidence="3"/>
<keyword evidence="9" id="KW-1278">Translocase</keyword>
<dbReference type="InterPro" id="IPR023298">
    <property type="entry name" value="ATPase_P-typ_TM_dom_sf"/>
</dbReference>
<dbReference type="PRINTS" id="PR00119">
    <property type="entry name" value="CATATPASE"/>
</dbReference>